<keyword evidence="2" id="KW-1185">Reference proteome</keyword>
<organism evidence="1 2">
    <name type="scientific">Fimbriiglobus ruber</name>
    <dbReference type="NCBI Taxonomy" id="1908690"/>
    <lineage>
        <taxon>Bacteria</taxon>
        <taxon>Pseudomonadati</taxon>
        <taxon>Planctomycetota</taxon>
        <taxon>Planctomycetia</taxon>
        <taxon>Gemmatales</taxon>
        <taxon>Gemmataceae</taxon>
        <taxon>Fimbriiglobus</taxon>
    </lineage>
</organism>
<evidence type="ECO:0000313" key="2">
    <source>
        <dbReference type="Proteomes" id="UP000214646"/>
    </source>
</evidence>
<name>A0A225E8S5_9BACT</name>
<proteinExistence type="predicted"/>
<dbReference type="Proteomes" id="UP000214646">
    <property type="component" value="Unassembled WGS sequence"/>
</dbReference>
<protein>
    <submittedName>
        <fullName evidence="1">Uncharacterized protein</fullName>
    </submittedName>
</protein>
<gene>
    <name evidence="1" type="ORF">FRUB_01346</name>
</gene>
<comment type="caution">
    <text evidence="1">The sequence shown here is derived from an EMBL/GenBank/DDBJ whole genome shotgun (WGS) entry which is preliminary data.</text>
</comment>
<dbReference type="AlphaFoldDB" id="A0A225E8S5"/>
<reference evidence="2" key="1">
    <citation type="submission" date="2017-06" db="EMBL/GenBank/DDBJ databases">
        <title>Genome analysis of Fimbriiglobus ruber SP5, the first member of the order Planctomycetales with confirmed chitinolytic capability.</title>
        <authorList>
            <person name="Ravin N.V."/>
            <person name="Rakitin A.L."/>
            <person name="Ivanova A.A."/>
            <person name="Beletsky A.V."/>
            <person name="Kulichevskaya I.S."/>
            <person name="Mardanov A.V."/>
            <person name="Dedysh S.N."/>
        </authorList>
    </citation>
    <scope>NUCLEOTIDE SEQUENCE [LARGE SCALE GENOMIC DNA]</scope>
    <source>
        <strain evidence="2">SP5</strain>
    </source>
</reference>
<evidence type="ECO:0000313" key="1">
    <source>
        <dbReference type="EMBL" id="OWK45015.1"/>
    </source>
</evidence>
<dbReference type="EMBL" id="NIDE01000002">
    <property type="protein sequence ID" value="OWK45015.1"/>
    <property type="molecule type" value="Genomic_DNA"/>
</dbReference>
<sequence>MFLSLVLRNLETLANEPLQSTEAGYDMRRLTNSIQNMSQIVEGLKSWEEKQ</sequence>
<accession>A0A225E8S5</accession>